<dbReference type="InterPro" id="IPR036086">
    <property type="entry name" value="ParB/Sulfiredoxin_sf"/>
</dbReference>
<evidence type="ECO:0000313" key="3">
    <source>
        <dbReference type="Proteomes" id="UP001310022"/>
    </source>
</evidence>
<dbReference type="RefSeq" id="WP_338239888.1">
    <property type="nucleotide sequence ID" value="NZ_BQKE01000007.1"/>
</dbReference>
<accession>A0AAN4W493</accession>
<sequence>MEKKTHLINVDATFLKSEPQVSNDLRDWIKPLSDDQFLQLKENIALDGVREPLLIWKEKDLLVDGHHRFKIIQELKLPWESVPVVYQSFDSIEDVKDWMIRNQLGRRNLNSNELSYLRGKLYNREKGKPGGQEGNSNFSGKVDGDNLSPSTTAEKIAEDHGVTKRTVLRDADYANGLDQIGQEDPNLKADILSGKKKVSKAAVQKLGKEGNVNGRSSLDKLIAISRDQAEKTLEASENEAKKDPKAEFIKNMTEIHDYKEFDVIKEQIKTLFNEQFSCIEDTMPEESKYLLGMANRLHELIEHYQENATTDIV</sequence>
<dbReference type="SUPFAM" id="SSF110849">
    <property type="entry name" value="ParB/Sulfiredoxin"/>
    <property type="match status" value="1"/>
</dbReference>
<proteinExistence type="predicted"/>
<evidence type="ECO:0000313" key="2">
    <source>
        <dbReference type="EMBL" id="GJM64837.1"/>
    </source>
</evidence>
<organism evidence="2 3">
    <name type="scientific">Persicobacter diffluens</name>
    <dbReference type="NCBI Taxonomy" id="981"/>
    <lineage>
        <taxon>Bacteria</taxon>
        <taxon>Pseudomonadati</taxon>
        <taxon>Bacteroidota</taxon>
        <taxon>Cytophagia</taxon>
        <taxon>Cytophagales</taxon>
        <taxon>Persicobacteraceae</taxon>
        <taxon>Persicobacter</taxon>
    </lineage>
</organism>
<dbReference type="Gene3D" id="3.90.1530.10">
    <property type="entry name" value="Conserved hypothetical protein from pyrococcus furiosus pfu- 392566-001, ParB domain"/>
    <property type="match status" value="1"/>
</dbReference>
<protein>
    <recommendedName>
        <fullName evidence="4">ParB/Sulfiredoxin domain-containing protein</fullName>
    </recommendedName>
</protein>
<dbReference type="AlphaFoldDB" id="A0AAN4W493"/>
<comment type="caution">
    <text evidence="2">The sequence shown here is derived from an EMBL/GenBank/DDBJ whole genome shotgun (WGS) entry which is preliminary data.</text>
</comment>
<keyword evidence="3" id="KW-1185">Reference proteome</keyword>
<dbReference type="Proteomes" id="UP001310022">
    <property type="component" value="Unassembled WGS sequence"/>
</dbReference>
<dbReference type="EMBL" id="BQKE01000007">
    <property type="protein sequence ID" value="GJM64837.1"/>
    <property type="molecule type" value="Genomic_DNA"/>
</dbReference>
<gene>
    <name evidence="2" type="ORF">PEDI_53890</name>
</gene>
<name>A0AAN4W493_9BACT</name>
<evidence type="ECO:0008006" key="4">
    <source>
        <dbReference type="Google" id="ProtNLM"/>
    </source>
</evidence>
<reference evidence="2 3" key="1">
    <citation type="submission" date="2021-12" db="EMBL/GenBank/DDBJ databases">
        <title>Genome sequencing of bacteria with rrn-lacking chromosome and rrn-plasmid.</title>
        <authorList>
            <person name="Anda M."/>
            <person name="Iwasaki W."/>
        </authorList>
    </citation>
    <scope>NUCLEOTIDE SEQUENCE [LARGE SCALE GENOMIC DNA]</scope>
    <source>
        <strain evidence="2 3">NBRC 15940</strain>
    </source>
</reference>
<feature type="region of interest" description="Disordered" evidence="1">
    <location>
        <begin position="123"/>
        <end position="151"/>
    </location>
</feature>
<evidence type="ECO:0000256" key="1">
    <source>
        <dbReference type="SAM" id="MobiDB-lite"/>
    </source>
</evidence>